<protein>
    <submittedName>
        <fullName evidence="3">Nucleolus and neural progenitor protein-like N-terminal domain-containing protein</fullName>
    </submittedName>
</protein>
<keyword evidence="2" id="KW-1185">Reference proteome</keyword>
<evidence type="ECO:0000313" key="3">
    <source>
        <dbReference type="WBParaSite" id="nRc.2.0.1.t30328-RA"/>
    </source>
</evidence>
<organism evidence="2 3">
    <name type="scientific">Romanomermis culicivorax</name>
    <name type="common">Nematode worm</name>
    <dbReference type="NCBI Taxonomy" id="13658"/>
    <lineage>
        <taxon>Eukaryota</taxon>
        <taxon>Metazoa</taxon>
        <taxon>Ecdysozoa</taxon>
        <taxon>Nematoda</taxon>
        <taxon>Enoplea</taxon>
        <taxon>Dorylaimia</taxon>
        <taxon>Mermithida</taxon>
        <taxon>Mermithoidea</taxon>
        <taxon>Mermithidae</taxon>
        <taxon>Romanomermis</taxon>
    </lineage>
</organism>
<evidence type="ECO:0000313" key="2">
    <source>
        <dbReference type="Proteomes" id="UP000887565"/>
    </source>
</evidence>
<proteinExistence type="predicted"/>
<feature type="domain" description="Nucleolus and neural progenitor protein-like N-terminal" evidence="1">
    <location>
        <begin position="34"/>
        <end position="191"/>
    </location>
</feature>
<reference evidence="3" key="1">
    <citation type="submission" date="2022-11" db="UniProtKB">
        <authorList>
            <consortium name="WormBaseParasite"/>
        </authorList>
    </citation>
    <scope>IDENTIFICATION</scope>
</reference>
<name>A0A915JW71_ROMCU</name>
<accession>A0A915JW71</accession>
<evidence type="ECO:0000259" key="1">
    <source>
        <dbReference type="Pfam" id="PF14780"/>
    </source>
</evidence>
<dbReference type="InterPro" id="IPR027951">
    <property type="entry name" value="Nepro_N"/>
</dbReference>
<dbReference type="AlphaFoldDB" id="A0A915JW71"/>
<dbReference type="Proteomes" id="UP000887565">
    <property type="component" value="Unplaced"/>
</dbReference>
<dbReference type="Pfam" id="PF14780">
    <property type="entry name" value="NEPRO_N"/>
    <property type="match status" value="1"/>
</dbReference>
<sequence length="397" mass="46276">MTLYEQQKNVLIVQKYSPSEQRSLNLLQLKDKLSRMCTDLSQKSDSSLQNLAAKETYILSRLIRQLDNAFRRHKHFQLAKKILKIISLVNQTDLPSLLVDLHSSIQLSSNDGSCYCMNAEYFDYFLKRWSVLQNLIQKIETYCEYCYRSLSYFMETGHFAVQCCIFVGCIAAIRKKSRDLRSKLISFYGNLRSDVAVSVMLKANDPNYIRSDWYIFEEVDEQDTKPNFVDVKECMSIFGNLLSDFNSPVGFKVGLNRVLIDKQEIFAKNSADDVQNVELASKIDFGIRIERKPHNLSRSSQRTAKIHRESDLLALVKKMKTLQDAKKVYSELKSGSWVKISYFKVFKSKYAAALKERKCGKSREEIGELFSLRLPLNGLYLFCYYMELFYQFYNQQK</sequence>
<dbReference type="WBParaSite" id="nRc.2.0.1.t30328-RA">
    <property type="protein sequence ID" value="nRc.2.0.1.t30328-RA"/>
    <property type="gene ID" value="nRc.2.0.1.g30328"/>
</dbReference>